<dbReference type="Pfam" id="PF13419">
    <property type="entry name" value="HAD_2"/>
    <property type="match status" value="1"/>
</dbReference>
<reference evidence="5" key="1">
    <citation type="submission" date="2022-06" db="EMBL/GenBank/DDBJ databases">
        <title>Gracilimonas sp. CAU 1638 isolated from sea sediment.</title>
        <authorList>
            <person name="Kim W."/>
        </authorList>
    </citation>
    <scope>NUCLEOTIDE SEQUENCE</scope>
    <source>
        <strain evidence="5">CAU 1638</strain>
    </source>
</reference>
<dbReference type="Proteomes" id="UP001139125">
    <property type="component" value="Unassembled WGS sequence"/>
</dbReference>
<evidence type="ECO:0000313" key="6">
    <source>
        <dbReference type="Proteomes" id="UP001139125"/>
    </source>
</evidence>
<dbReference type="PROSITE" id="PS01228">
    <property type="entry name" value="COF_1"/>
    <property type="match status" value="1"/>
</dbReference>
<dbReference type="Gene3D" id="1.10.150.240">
    <property type="entry name" value="Putative phosphatase, domain 2"/>
    <property type="match status" value="1"/>
</dbReference>
<evidence type="ECO:0000256" key="3">
    <source>
        <dbReference type="ARBA" id="ARBA00006171"/>
    </source>
</evidence>
<dbReference type="PANTHER" id="PTHR43434:SF1">
    <property type="entry name" value="PHOSPHOGLYCOLATE PHOSPHATASE"/>
    <property type="match status" value="1"/>
</dbReference>
<protein>
    <recommendedName>
        <fullName evidence="4">phosphoglycolate phosphatase</fullName>
        <ecNumber evidence="4">3.1.3.18</ecNumber>
    </recommendedName>
</protein>
<proteinExistence type="inferred from homology"/>
<dbReference type="SFLD" id="SFLDG01129">
    <property type="entry name" value="C1.5:_HAD__Beta-PGM__Phosphata"/>
    <property type="match status" value="1"/>
</dbReference>
<dbReference type="Gene3D" id="3.40.50.1000">
    <property type="entry name" value="HAD superfamily/HAD-like"/>
    <property type="match status" value="1"/>
</dbReference>
<dbReference type="GO" id="GO:0006281">
    <property type="term" value="P:DNA repair"/>
    <property type="evidence" value="ECO:0007669"/>
    <property type="project" value="TreeGrafter"/>
</dbReference>
<dbReference type="InterPro" id="IPR036412">
    <property type="entry name" value="HAD-like_sf"/>
</dbReference>
<organism evidence="5 6">
    <name type="scientific">Gracilimonas sediminicola</name>
    <dbReference type="NCBI Taxonomy" id="2952158"/>
    <lineage>
        <taxon>Bacteria</taxon>
        <taxon>Pseudomonadati</taxon>
        <taxon>Balneolota</taxon>
        <taxon>Balneolia</taxon>
        <taxon>Balneolales</taxon>
        <taxon>Balneolaceae</taxon>
        <taxon>Gracilimonas</taxon>
    </lineage>
</organism>
<dbReference type="GO" id="GO:0008967">
    <property type="term" value="F:phosphoglycolate phosphatase activity"/>
    <property type="evidence" value="ECO:0007669"/>
    <property type="project" value="UniProtKB-EC"/>
</dbReference>
<dbReference type="AlphaFoldDB" id="A0A9X2L252"/>
<dbReference type="PANTHER" id="PTHR43434">
    <property type="entry name" value="PHOSPHOGLYCOLATE PHOSPHATASE"/>
    <property type="match status" value="1"/>
</dbReference>
<dbReference type="InterPro" id="IPR041492">
    <property type="entry name" value="HAD_2"/>
</dbReference>
<dbReference type="EMBL" id="JANDBC010000001">
    <property type="protein sequence ID" value="MCP9290926.1"/>
    <property type="molecule type" value="Genomic_DNA"/>
</dbReference>
<comment type="caution">
    <text evidence="5">The sequence shown here is derived from an EMBL/GenBank/DDBJ whole genome shotgun (WGS) entry which is preliminary data.</text>
</comment>
<dbReference type="InterPro" id="IPR023198">
    <property type="entry name" value="PGP-like_dom2"/>
</dbReference>
<comment type="pathway">
    <text evidence="2">Organic acid metabolism; glycolate biosynthesis; glycolate from 2-phosphoglycolate: step 1/1.</text>
</comment>
<gene>
    <name evidence="5" type="ORF">NM125_04965</name>
</gene>
<keyword evidence="5" id="KW-0378">Hydrolase</keyword>
<dbReference type="SFLD" id="SFLDS00003">
    <property type="entry name" value="Haloacid_Dehalogenase"/>
    <property type="match status" value="1"/>
</dbReference>
<evidence type="ECO:0000256" key="2">
    <source>
        <dbReference type="ARBA" id="ARBA00004818"/>
    </source>
</evidence>
<evidence type="ECO:0000313" key="5">
    <source>
        <dbReference type="EMBL" id="MCP9290926.1"/>
    </source>
</evidence>
<evidence type="ECO:0000256" key="4">
    <source>
        <dbReference type="ARBA" id="ARBA00013078"/>
    </source>
</evidence>
<keyword evidence="6" id="KW-1185">Reference proteome</keyword>
<accession>A0A9X2L252</accession>
<dbReference type="RefSeq" id="WP_255133440.1">
    <property type="nucleotide sequence ID" value="NZ_JANDBC010000001.1"/>
</dbReference>
<evidence type="ECO:0000256" key="1">
    <source>
        <dbReference type="ARBA" id="ARBA00000830"/>
    </source>
</evidence>
<comment type="similarity">
    <text evidence="3">Belongs to the HAD-like hydrolase superfamily. CbbY/CbbZ/Gph/YieH family.</text>
</comment>
<comment type="catalytic activity">
    <reaction evidence="1">
        <text>2-phosphoglycolate + H2O = glycolate + phosphate</text>
        <dbReference type="Rhea" id="RHEA:14369"/>
        <dbReference type="ChEBI" id="CHEBI:15377"/>
        <dbReference type="ChEBI" id="CHEBI:29805"/>
        <dbReference type="ChEBI" id="CHEBI:43474"/>
        <dbReference type="ChEBI" id="CHEBI:58033"/>
        <dbReference type="EC" id="3.1.3.18"/>
    </reaction>
</comment>
<dbReference type="GO" id="GO:0005829">
    <property type="term" value="C:cytosol"/>
    <property type="evidence" value="ECO:0007669"/>
    <property type="project" value="TreeGrafter"/>
</dbReference>
<dbReference type="SUPFAM" id="SSF56784">
    <property type="entry name" value="HAD-like"/>
    <property type="match status" value="1"/>
</dbReference>
<dbReference type="InterPro" id="IPR050155">
    <property type="entry name" value="HAD-like_hydrolase_sf"/>
</dbReference>
<sequence length="249" mass="28796">MKFRNFVEDYINSKPFFALSPHPWIILFDIDGTLLSVNGSYNRTHLRRILDELGIDYPDMENDSFSGRTDHDIFTSFLVNHDFDEELYQQYKSLYLDYLQNVLLKKKEMVTRLPHIDEALEYFFDGDFICGLLTGNYPQAAQIKLQAADIKRDFSFGAFGELEKDRNKLPRIAMDQFHKLYDTKPDPSRFIILGDTPRDVECANKAGMKCVAVTTGNYSRDELSEHRPDLIIDNLANPDQWFGKVAAAD</sequence>
<name>A0A9X2L252_9BACT</name>
<dbReference type="EC" id="3.1.3.18" evidence="4"/>
<dbReference type="InterPro" id="IPR023214">
    <property type="entry name" value="HAD_sf"/>
</dbReference>